<protein>
    <submittedName>
        <fullName evidence="1">Uncharacterized protein</fullName>
    </submittedName>
</protein>
<dbReference type="EMBL" id="JACHJP010000021">
    <property type="protein sequence ID" value="MBB4920959.1"/>
    <property type="molecule type" value="Genomic_DNA"/>
</dbReference>
<organism evidence="1 2">
    <name type="scientific">Streptosporangium saharense</name>
    <dbReference type="NCBI Taxonomy" id="1706840"/>
    <lineage>
        <taxon>Bacteria</taxon>
        <taxon>Bacillati</taxon>
        <taxon>Actinomycetota</taxon>
        <taxon>Actinomycetes</taxon>
        <taxon>Streptosporangiales</taxon>
        <taxon>Streptosporangiaceae</taxon>
        <taxon>Streptosporangium</taxon>
    </lineage>
</organism>
<evidence type="ECO:0000313" key="2">
    <source>
        <dbReference type="Proteomes" id="UP000552644"/>
    </source>
</evidence>
<dbReference type="AlphaFoldDB" id="A0A7W7QWP2"/>
<gene>
    <name evidence="1" type="ORF">FHS44_008112</name>
</gene>
<accession>A0A7W7QWP2</accession>
<dbReference type="RefSeq" id="WP_184725762.1">
    <property type="nucleotide sequence ID" value="NZ_JACHJP010000021.1"/>
</dbReference>
<comment type="caution">
    <text evidence="1">The sequence shown here is derived from an EMBL/GenBank/DDBJ whole genome shotgun (WGS) entry which is preliminary data.</text>
</comment>
<dbReference type="Proteomes" id="UP000552644">
    <property type="component" value="Unassembled WGS sequence"/>
</dbReference>
<keyword evidence="2" id="KW-1185">Reference proteome</keyword>
<reference evidence="1 2" key="1">
    <citation type="submission" date="2020-08" db="EMBL/GenBank/DDBJ databases">
        <title>Genomic Encyclopedia of Type Strains, Phase III (KMG-III): the genomes of soil and plant-associated and newly described type strains.</title>
        <authorList>
            <person name="Whitman W."/>
        </authorList>
    </citation>
    <scope>NUCLEOTIDE SEQUENCE [LARGE SCALE GENOMIC DNA]</scope>
    <source>
        <strain evidence="1 2">CECT 8840</strain>
    </source>
</reference>
<sequence>MSKKTQILAALDELHAATKARDGDGAVEAVERLRRTDPKIAKAVVEFVVVRGLNRMVNGDQG</sequence>
<name>A0A7W7QWP2_9ACTN</name>
<proteinExistence type="predicted"/>
<evidence type="ECO:0000313" key="1">
    <source>
        <dbReference type="EMBL" id="MBB4920959.1"/>
    </source>
</evidence>